<evidence type="ECO:0000259" key="1">
    <source>
        <dbReference type="Pfam" id="PF04895"/>
    </source>
</evidence>
<evidence type="ECO:0000313" key="2">
    <source>
        <dbReference type="EMBL" id="HEU98195.1"/>
    </source>
</evidence>
<dbReference type="InterPro" id="IPR006979">
    <property type="entry name" value="Nre_C"/>
</dbReference>
<gene>
    <name evidence="2" type="ORF">ENO36_05025</name>
</gene>
<proteinExistence type="predicted"/>
<feature type="domain" description="Archaeal Nre C-terminal" evidence="1">
    <location>
        <begin position="1"/>
        <end position="76"/>
    </location>
</feature>
<feature type="non-terminal residue" evidence="2">
    <location>
        <position position="1"/>
    </location>
</feature>
<dbReference type="GO" id="GO:0006281">
    <property type="term" value="P:DNA repair"/>
    <property type="evidence" value="ECO:0007669"/>
    <property type="project" value="InterPro"/>
</dbReference>
<name>A0A7C2YZ65_9CREN</name>
<accession>A0A7C2YZ65</accession>
<dbReference type="InterPro" id="IPR033167">
    <property type="entry name" value="Nre"/>
</dbReference>
<dbReference type="EMBL" id="DSFE01000105">
    <property type="protein sequence ID" value="HEU98195.1"/>
    <property type="molecule type" value="Genomic_DNA"/>
</dbReference>
<dbReference type="PANTHER" id="PTHR38136:SF2">
    <property type="entry name" value="DNA REPAIR PROTEIN"/>
    <property type="match status" value="1"/>
</dbReference>
<comment type="caution">
    <text evidence="2">The sequence shown here is derived from an EMBL/GenBank/DDBJ whole genome shotgun (WGS) entry which is preliminary data.</text>
</comment>
<dbReference type="Proteomes" id="UP000885664">
    <property type="component" value="Unassembled WGS sequence"/>
</dbReference>
<sequence>AVLLREIYPSFDLPIGVWFVREMVRSMFREGAKFKVSKIGEVLEVLDRETELGGKVWFSRSRLLKEVYRRRKIDEFFERGI</sequence>
<reference evidence="2" key="1">
    <citation type="journal article" date="2020" name="mSystems">
        <title>Genome- and Community-Level Interaction Insights into Carbon Utilization and Element Cycling Functions of Hydrothermarchaeota in Hydrothermal Sediment.</title>
        <authorList>
            <person name="Zhou Z."/>
            <person name="Liu Y."/>
            <person name="Xu W."/>
            <person name="Pan J."/>
            <person name="Luo Z.H."/>
            <person name="Li M."/>
        </authorList>
    </citation>
    <scope>NUCLEOTIDE SEQUENCE [LARGE SCALE GENOMIC DNA]</scope>
    <source>
        <strain evidence="2">SpSt-1259</strain>
    </source>
</reference>
<dbReference type="AlphaFoldDB" id="A0A7C2YZ65"/>
<dbReference type="PANTHER" id="PTHR38136">
    <property type="entry name" value="DNA REPAIR PROTEIN"/>
    <property type="match status" value="1"/>
</dbReference>
<organism evidence="2">
    <name type="scientific">Fervidicoccus fontis</name>
    <dbReference type="NCBI Taxonomy" id="683846"/>
    <lineage>
        <taxon>Archaea</taxon>
        <taxon>Thermoproteota</taxon>
        <taxon>Thermoprotei</taxon>
        <taxon>Fervidicoccales</taxon>
        <taxon>Fervidicoccaceae</taxon>
        <taxon>Fervidicoccus</taxon>
    </lineage>
</organism>
<dbReference type="Pfam" id="PF04895">
    <property type="entry name" value="Nre_C"/>
    <property type="match status" value="1"/>
</dbReference>
<protein>
    <recommendedName>
        <fullName evidence="1">Archaeal Nre C-terminal domain-containing protein</fullName>
    </recommendedName>
</protein>